<comment type="caution">
    <text evidence="2">The sequence shown here is derived from an EMBL/GenBank/DDBJ whole genome shotgun (WGS) entry which is preliminary data.</text>
</comment>
<feature type="domain" description="AAA+ ATPase" evidence="1">
    <location>
        <begin position="38"/>
        <end position="215"/>
    </location>
</feature>
<keyword evidence="2" id="KW-0547">Nucleotide-binding</keyword>
<protein>
    <submittedName>
        <fullName evidence="2">ATP-binding protein</fullName>
    </submittedName>
</protein>
<dbReference type="SUPFAM" id="SSF52540">
    <property type="entry name" value="P-loop containing nucleoside triphosphate hydrolases"/>
    <property type="match status" value="1"/>
</dbReference>
<sequence>MEQPIFSPAFGNRPSYLVGREDVLSEMLSGLATEPGNRRRSTVLLGQRGSGKTVLLLELAERASKQGVVVATPTIATEGMLERVVEKIQDAGQRYVGEPRSTRVSGGSIGAFGFSAGLEFSRDVQETKSAAFRLTQLARTLTARGHGILILIDELQANSPDVRSLVAVYQELIGERLDVSLVLAGLPGAVSATLNDRVLTFLNRADRVRLEPLRDSEVIAFLDRAFSTLNIVISKDQLDCLAREIKGSPYLLQLVGYNISQRLPHGGIATDDLLAVCCSVARDDFERDVCMTTLLALSERDVDFLVAMSRDDGRSKMSDIAERLDVKADYAQKYRKRLIDAGVIEPAGRGFVRFDVPYLQDYLKREYADL</sequence>
<name>A0A1Y3XM18_9ACTN</name>
<evidence type="ECO:0000313" key="3">
    <source>
        <dbReference type="Proteomes" id="UP000195781"/>
    </source>
</evidence>
<dbReference type="PANTHER" id="PTHR34301:SF8">
    <property type="entry name" value="ATPASE DOMAIN-CONTAINING PROTEIN"/>
    <property type="match status" value="1"/>
</dbReference>
<dbReference type="AlphaFoldDB" id="A0A1Y3XM18"/>
<dbReference type="Proteomes" id="UP000195781">
    <property type="component" value="Unassembled WGS sequence"/>
</dbReference>
<dbReference type="InterPro" id="IPR027417">
    <property type="entry name" value="P-loop_NTPase"/>
</dbReference>
<dbReference type="InterPro" id="IPR041664">
    <property type="entry name" value="AAA_16"/>
</dbReference>
<organism evidence="2 3">
    <name type="scientific">[Collinsella] massiliensis</name>
    <dbReference type="NCBI Taxonomy" id="1232426"/>
    <lineage>
        <taxon>Bacteria</taxon>
        <taxon>Bacillati</taxon>
        <taxon>Actinomycetota</taxon>
        <taxon>Coriobacteriia</taxon>
        <taxon>Coriobacteriales</taxon>
        <taxon>Coriobacteriaceae</taxon>
        <taxon>Enorma</taxon>
    </lineage>
</organism>
<dbReference type="InterPro" id="IPR003593">
    <property type="entry name" value="AAA+_ATPase"/>
</dbReference>
<dbReference type="Gene3D" id="3.40.50.300">
    <property type="entry name" value="P-loop containing nucleotide triphosphate hydrolases"/>
    <property type="match status" value="1"/>
</dbReference>
<dbReference type="GO" id="GO:0005524">
    <property type="term" value="F:ATP binding"/>
    <property type="evidence" value="ECO:0007669"/>
    <property type="project" value="UniProtKB-KW"/>
</dbReference>
<accession>A0A1Y3XM18</accession>
<dbReference type="EMBL" id="NFIE01000020">
    <property type="protein sequence ID" value="OUN86575.1"/>
    <property type="molecule type" value="Genomic_DNA"/>
</dbReference>
<keyword evidence="2" id="KW-0067">ATP-binding</keyword>
<dbReference type="Pfam" id="PF13191">
    <property type="entry name" value="AAA_16"/>
    <property type="match status" value="1"/>
</dbReference>
<keyword evidence="3" id="KW-1185">Reference proteome</keyword>
<dbReference type="OrthoDB" id="2020141at2"/>
<gene>
    <name evidence="2" type="ORF">B5G02_08470</name>
</gene>
<evidence type="ECO:0000313" key="2">
    <source>
        <dbReference type="EMBL" id="OUN86575.1"/>
    </source>
</evidence>
<dbReference type="SMART" id="SM00382">
    <property type="entry name" value="AAA"/>
    <property type="match status" value="1"/>
</dbReference>
<evidence type="ECO:0000259" key="1">
    <source>
        <dbReference type="SMART" id="SM00382"/>
    </source>
</evidence>
<dbReference type="RefSeq" id="WP_019240065.1">
    <property type="nucleotide sequence ID" value="NZ_CABKRW010000026.1"/>
</dbReference>
<dbReference type="PANTHER" id="PTHR34301">
    <property type="entry name" value="DNA-BINDING PROTEIN-RELATED"/>
    <property type="match status" value="1"/>
</dbReference>
<proteinExistence type="predicted"/>
<reference evidence="3" key="1">
    <citation type="submission" date="2017-04" db="EMBL/GenBank/DDBJ databases">
        <title>Function of individual gut microbiota members based on whole genome sequencing of pure cultures obtained from chicken caecum.</title>
        <authorList>
            <person name="Medvecky M."/>
            <person name="Cejkova D."/>
            <person name="Polansky O."/>
            <person name="Karasova D."/>
            <person name="Kubasova T."/>
            <person name="Cizek A."/>
            <person name="Rychlik I."/>
        </authorList>
    </citation>
    <scope>NUCLEOTIDE SEQUENCE [LARGE SCALE GENOMIC DNA]</scope>
    <source>
        <strain evidence="3">An5</strain>
    </source>
</reference>